<evidence type="ECO:0000313" key="5">
    <source>
        <dbReference type="Proteomes" id="UP000829925"/>
    </source>
</evidence>
<feature type="compositionally biased region" description="Low complexity" evidence="1">
    <location>
        <begin position="157"/>
        <end position="180"/>
    </location>
</feature>
<evidence type="ECO:0000256" key="2">
    <source>
        <dbReference type="SAM" id="Phobius"/>
    </source>
</evidence>
<keyword evidence="3" id="KW-0732">Signal</keyword>
<accession>A0A8T9STZ4</accession>
<feature type="region of interest" description="Disordered" evidence="1">
    <location>
        <begin position="240"/>
        <end position="262"/>
    </location>
</feature>
<protein>
    <submittedName>
        <fullName evidence="4">Uncharacterized protein</fullName>
    </submittedName>
</protein>
<name>A0A8T9STZ4_9BACT</name>
<keyword evidence="5" id="KW-1185">Reference proteome</keyword>
<evidence type="ECO:0000256" key="3">
    <source>
        <dbReference type="SAM" id="SignalP"/>
    </source>
</evidence>
<organism evidence="4 5">
    <name type="scientific">Hymenobacter aerilatus</name>
    <dbReference type="NCBI Taxonomy" id="2932251"/>
    <lineage>
        <taxon>Bacteria</taxon>
        <taxon>Pseudomonadati</taxon>
        <taxon>Bacteroidota</taxon>
        <taxon>Cytophagia</taxon>
        <taxon>Cytophagales</taxon>
        <taxon>Hymenobacteraceae</taxon>
        <taxon>Hymenobacter</taxon>
    </lineage>
</organism>
<evidence type="ECO:0000313" key="4">
    <source>
        <dbReference type="EMBL" id="UOR04464.1"/>
    </source>
</evidence>
<sequence>MTFSRRIAVLLTGLFLSAALTHAQTQLGQPTLDEQKAQIWCAAIKFVYDDTGRPNLKSKMNCGGSLKQLENSIKADSQKVYSLLYQPLEGRGTMYKGLGSDKSRLQKLRDEIINKLKASPSRKGSPARMQAVDALAASLTSYVENGTPPGDVSSLNAEATPDTSTDEATAAAPADAGPEENPNYATPAPTGNKEGVMSSLFAPIAFIVALLSLVLFWLLRSSMRDLNARMDRHRDELEKLKSAGQSVSTSSGGTFSSKRLTPELRAEIERIVQQRVAEELGQAGPESSESPESPRVETLGYAAVPEKTPPPTERPPVADNRFVAQGFNPGKPATPALAPPTPAPTTTTEAPAPAASSFENIASAPSAYSPPAAPHLETPIPAGPPSAASRDEFDSLVPPVQLPAPESYASVAAAPASVRYVYAKVPVNGTFNEYDLQEDPQHDSIYEITLDANKPDTATFQVNPDPSVHAYAIQSAQYSLRDACRYPQPGGPVSYIINDEPGTLRKQGGAWQIEQKAVVHFE</sequence>
<feature type="transmembrane region" description="Helical" evidence="2">
    <location>
        <begin position="200"/>
        <end position="219"/>
    </location>
</feature>
<keyword evidence="2" id="KW-0472">Membrane</keyword>
<feature type="compositionally biased region" description="Low complexity" evidence="1">
    <location>
        <begin position="242"/>
        <end position="257"/>
    </location>
</feature>
<gene>
    <name evidence="4" type="ORF">MUN82_16140</name>
</gene>
<feature type="region of interest" description="Disordered" evidence="1">
    <location>
        <begin position="146"/>
        <end position="190"/>
    </location>
</feature>
<reference evidence="4 5" key="1">
    <citation type="submission" date="2022-04" db="EMBL/GenBank/DDBJ databases">
        <title>Hymenobacter sp. isolated from the air.</title>
        <authorList>
            <person name="Won M."/>
            <person name="Lee C.-M."/>
            <person name="Woen H.-Y."/>
            <person name="Kwon S.-W."/>
        </authorList>
    </citation>
    <scope>NUCLEOTIDE SEQUENCE [LARGE SCALE GENOMIC DNA]</scope>
    <source>
        <strain evidence="5">5413 J-13</strain>
    </source>
</reference>
<feature type="region of interest" description="Disordered" evidence="1">
    <location>
        <begin position="364"/>
        <end position="391"/>
    </location>
</feature>
<keyword evidence="2" id="KW-0812">Transmembrane</keyword>
<dbReference type="EMBL" id="CP095053">
    <property type="protein sequence ID" value="UOR04464.1"/>
    <property type="molecule type" value="Genomic_DNA"/>
</dbReference>
<dbReference type="Proteomes" id="UP000829925">
    <property type="component" value="Chromosome"/>
</dbReference>
<dbReference type="AlphaFoldDB" id="A0A8T9STZ4"/>
<feature type="chain" id="PRO_5035941102" evidence="3">
    <location>
        <begin position="24"/>
        <end position="522"/>
    </location>
</feature>
<proteinExistence type="predicted"/>
<evidence type="ECO:0000256" key="1">
    <source>
        <dbReference type="SAM" id="MobiDB-lite"/>
    </source>
</evidence>
<feature type="region of interest" description="Disordered" evidence="1">
    <location>
        <begin position="325"/>
        <end position="352"/>
    </location>
</feature>
<dbReference type="KEGG" id="haei:MUN82_16140"/>
<feature type="signal peptide" evidence="3">
    <location>
        <begin position="1"/>
        <end position="23"/>
    </location>
</feature>
<dbReference type="RefSeq" id="WP_245092102.1">
    <property type="nucleotide sequence ID" value="NZ_CP095053.1"/>
</dbReference>
<keyword evidence="2" id="KW-1133">Transmembrane helix</keyword>